<keyword evidence="3" id="KW-1185">Reference proteome</keyword>
<gene>
    <name evidence="2" type="ORF">MCOR_6172</name>
</gene>
<evidence type="ECO:0000313" key="3">
    <source>
        <dbReference type="Proteomes" id="UP000507470"/>
    </source>
</evidence>
<dbReference type="OrthoDB" id="10425960at2759"/>
<dbReference type="Proteomes" id="UP000507470">
    <property type="component" value="Unassembled WGS sequence"/>
</dbReference>
<reference evidence="2 3" key="1">
    <citation type="submission" date="2020-06" db="EMBL/GenBank/DDBJ databases">
        <authorList>
            <person name="Li R."/>
            <person name="Bekaert M."/>
        </authorList>
    </citation>
    <scope>NUCLEOTIDE SEQUENCE [LARGE SCALE GENOMIC DNA]</scope>
    <source>
        <strain evidence="3">wild</strain>
    </source>
</reference>
<feature type="region of interest" description="Disordered" evidence="1">
    <location>
        <begin position="77"/>
        <end position="150"/>
    </location>
</feature>
<name>A0A6J8AD49_MYTCO</name>
<dbReference type="AlphaFoldDB" id="A0A6J8AD49"/>
<accession>A0A6J8AD49</accession>
<evidence type="ECO:0000313" key="2">
    <source>
        <dbReference type="EMBL" id="CAC5365518.1"/>
    </source>
</evidence>
<proteinExistence type="predicted"/>
<evidence type="ECO:0000256" key="1">
    <source>
        <dbReference type="SAM" id="MobiDB-lite"/>
    </source>
</evidence>
<sequence length="150" mass="17660">MDVSNLYVPNVTKWIKYYQDTINKHTLNGKHRNQLVSGAKTFIVPIEYKKKNTHSQMEVSDVPVKIISPVQAVAEQASTNIDHKTHVKKGIKRKHKSKSIRKESKHRRLRIKISNKKKSRKRLLKKKKPRKHNSDTFKKKKRSHDSDNFN</sequence>
<organism evidence="2 3">
    <name type="scientific">Mytilus coruscus</name>
    <name type="common">Sea mussel</name>
    <dbReference type="NCBI Taxonomy" id="42192"/>
    <lineage>
        <taxon>Eukaryota</taxon>
        <taxon>Metazoa</taxon>
        <taxon>Spiralia</taxon>
        <taxon>Lophotrochozoa</taxon>
        <taxon>Mollusca</taxon>
        <taxon>Bivalvia</taxon>
        <taxon>Autobranchia</taxon>
        <taxon>Pteriomorphia</taxon>
        <taxon>Mytilida</taxon>
        <taxon>Mytiloidea</taxon>
        <taxon>Mytilidae</taxon>
        <taxon>Mytilinae</taxon>
        <taxon>Mytilus</taxon>
    </lineage>
</organism>
<protein>
    <submittedName>
        <fullName evidence="2">Uncharacterized protein</fullName>
    </submittedName>
</protein>
<feature type="compositionally biased region" description="Basic residues" evidence="1">
    <location>
        <begin position="85"/>
        <end position="131"/>
    </location>
</feature>
<dbReference type="EMBL" id="CACVKT020001131">
    <property type="protein sequence ID" value="CAC5365518.1"/>
    <property type="molecule type" value="Genomic_DNA"/>
</dbReference>